<organism evidence="2 3">
    <name type="scientific">Apodospora peruviana</name>
    <dbReference type="NCBI Taxonomy" id="516989"/>
    <lineage>
        <taxon>Eukaryota</taxon>
        <taxon>Fungi</taxon>
        <taxon>Dikarya</taxon>
        <taxon>Ascomycota</taxon>
        <taxon>Pezizomycotina</taxon>
        <taxon>Sordariomycetes</taxon>
        <taxon>Sordariomycetidae</taxon>
        <taxon>Sordariales</taxon>
        <taxon>Lasiosphaeriaceae</taxon>
        <taxon>Apodospora</taxon>
    </lineage>
</organism>
<dbReference type="Gene3D" id="3.10.450.50">
    <property type="match status" value="1"/>
</dbReference>
<sequence>MSVSDLENRLNNVRLSAEAAETFVEWYYRCLNEGKPVAGAYTTNNRAYKAANHPPSDICINGLVVATPEEWDKMLEGQRSIKTIDPTSTHAHPTTISTVSHRGAVRYDVEAYDVHVINPDFRIGAPAELLAKPNQGPRLMMLLTVAGKVVFNGGAEQKKQHFSDVFTLVPNWDVIARHGSKATRRYLISSHTYRAY</sequence>
<evidence type="ECO:0000313" key="2">
    <source>
        <dbReference type="EMBL" id="KAK3325528.1"/>
    </source>
</evidence>
<keyword evidence="3" id="KW-1185">Reference proteome</keyword>
<reference evidence="2" key="2">
    <citation type="submission" date="2023-06" db="EMBL/GenBank/DDBJ databases">
        <authorList>
            <consortium name="Lawrence Berkeley National Laboratory"/>
            <person name="Haridas S."/>
            <person name="Hensen N."/>
            <person name="Bonometti L."/>
            <person name="Westerberg I."/>
            <person name="Brannstrom I.O."/>
            <person name="Guillou S."/>
            <person name="Cros-Aarteil S."/>
            <person name="Calhoun S."/>
            <person name="Kuo A."/>
            <person name="Mondo S."/>
            <person name="Pangilinan J."/>
            <person name="Riley R."/>
            <person name="Labutti K."/>
            <person name="Andreopoulos B."/>
            <person name="Lipzen A."/>
            <person name="Chen C."/>
            <person name="Yanf M."/>
            <person name="Daum C."/>
            <person name="Ng V."/>
            <person name="Clum A."/>
            <person name="Steindorff A."/>
            <person name="Ohm R."/>
            <person name="Martin F."/>
            <person name="Silar P."/>
            <person name="Natvig D."/>
            <person name="Lalanne C."/>
            <person name="Gautier V."/>
            <person name="Ament-Velasquez S.L."/>
            <person name="Kruys A."/>
            <person name="Hutchinson M.I."/>
            <person name="Powell A.J."/>
            <person name="Barry K."/>
            <person name="Miller A.N."/>
            <person name="Grigoriev I.V."/>
            <person name="Debuchy R."/>
            <person name="Gladieux P."/>
            <person name="Thoren M.H."/>
            <person name="Johannesson H."/>
        </authorList>
    </citation>
    <scope>NUCLEOTIDE SEQUENCE</scope>
    <source>
        <strain evidence="2">CBS 118394</strain>
    </source>
</reference>
<evidence type="ECO:0000259" key="1">
    <source>
        <dbReference type="PROSITE" id="PS50177"/>
    </source>
</evidence>
<proteinExistence type="predicted"/>
<dbReference type="InterPro" id="IPR018222">
    <property type="entry name" value="Nuclear_transport_factor_2_euk"/>
</dbReference>
<name>A0AAE0IHW9_9PEZI</name>
<accession>A0AAE0IHW9</accession>
<comment type="caution">
    <text evidence="2">The sequence shown here is derived from an EMBL/GenBank/DDBJ whole genome shotgun (WGS) entry which is preliminary data.</text>
</comment>
<reference evidence="2" key="1">
    <citation type="journal article" date="2023" name="Mol. Phylogenet. Evol.">
        <title>Genome-scale phylogeny and comparative genomics of the fungal order Sordariales.</title>
        <authorList>
            <person name="Hensen N."/>
            <person name="Bonometti L."/>
            <person name="Westerberg I."/>
            <person name="Brannstrom I.O."/>
            <person name="Guillou S."/>
            <person name="Cros-Aarteil S."/>
            <person name="Calhoun S."/>
            <person name="Haridas S."/>
            <person name="Kuo A."/>
            <person name="Mondo S."/>
            <person name="Pangilinan J."/>
            <person name="Riley R."/>
            <person name="LaButti K."/>
            <person name="Andreopoulos B."/>
            <person name="Lipzen A."/>
            <person name="Chen C."/>
            <person name="Yan M."/>
            <person name="Daum C."/>
            <person name="Ng V."/>
            <person name="Clum A."/>
            <person name="Steindorff A."/>
            <person name="Ohm R.A."/>
            <person name="Martin F."/>
            <person name="Silar P."/>
            <person name="Natvig D.O."/>
            <person name="Lalanne C."/>
            <person name="Gautier V."/>
            <person name="Ament-Velasquez S.L."/>
            <person name="Kruys A."/>
            <person name="Hutchinson M.I."/>
            <person name="Powell A.J."/>
            <person name="Barry K."/>
            <person name="Miller A.N."/>
            <person name="Grigoriev I.V."/>
            <person name="Debuchy R."/>
            <person name="Gladieux P."/>
            <person name="Hiltunen Thoren M."/>
            <person name="Johannesson H."/>
        </authorList>
    </citation>
    <scope>NUCLEOTIDE SEQUENCE</scope>
    <source>
        <strain evidence="2">CBS 118394</strain>
    </source>
</reference>
<gene>
    <name evidence="2" type="ORF">B0H66DRAFT_529562</name>
</gene>
<evidence type="ECO:0000313" key="3">
    <source>
        <dbReference type="Proteomes" id="UP001283341"/>
    </source>
</evidence>
<dbReference type="PROSITE" id="PS50177">
    <property type="entry name" value="NTF2_DOMAIN"/>
    <property type="match status" value="1"/>
</dbReference>
<protein>
    <recommendedName>
        <fullName evidence="1">NTF2 domain-containing protein</fullName>
    </recommendedName>
</protein>
<feature type="domain" description="NTF2" evidence="1">
    <location>
        <begin position="19"/>
        <end position="195"/>
    </location>
</feature>
<dbReference type="Proteomes" id="UP001283341">
    <property type="component" value="Unassembled WGS sequence"/>
</dbReference>
<dbReference type="AlphaFoldDB" id="A0AAE0IHW9"/>
<dbReference type="EMBL" id="JAUEDM010000002">
    <property type="protein sequence ID" value="KAK3325528.1"/>
    <property type="molecule type" value="Genomic_DNA"/>
</dbReference>